<evidence type="ECO:0000313" key="7">
    <source>
        <dbReference type="EMBL" id="GAA4389043.1"/>
    </source>
</evidence>
<evidence type="ECO:0000256" key="3">
    <source>
        <dbReference type="ARBA" id="ARBA00022989"/>
    </source>
</evidence>
<evidence type="ECO:0000256" key="5">
    <source>
        <dbReference type="SAM" id="Phobius"/>
    </source>
</evidence>
<evidence type="ECO:0000259" key="6">
    <source>
        <dbReference type="Pfam" id="PF02656"/>
    </source>
</evidence>
<sequence>MTDPTAEARTLVAGAEPDIRFSLANERTALAWARTSLGFAAAAAAVARLVPDDSPRWVTVGAVLLLAGTACCCGVAATGRFRRVDAAIRQGSPYPPPRGLRYLSLALVLGAALVGMAVVG</sequence>
<evidence type="ECO:0000256" key="1">
    <source>
        <dbReference type="ARBA" id="ARBA00004127"/>
    </source>
</evidence>
<evidence type="ECO:0000256" key="4">
    <source>
        <dbReference type="ARBA" id="ARBA00023136"/>
    </source>
</evidence>
<evidence type="ECO:0000313" key="8">
    <source>
        <dbReference type="Proteomes" id="UP001500635"/>
    </source>
</evidence>
<name>A0ABP8JDA8_9ACTN</name>
<dbReference type="RefSeq" id="WP_344993219.1">
    <property type="nucleotide sequence ID" value="NZ_BAABFR010000017.1"/>
</dbReference>
<keyword evidence="4 5" id="KW-0472">Membrane</keyword>
<keyword evidence="3 5" id="KW-1133">Transmembrane helix</keyword>
<gene>
    <name evidence="7" type="ORF">GCM10023147_15280</name>
</gene>
<feature type="transmembrane region" description="Helical" evidence="5">
    <location>
        <begin position="57"/>
        <end position="79"/>
    </location>
</feature>
<dbReference type="EMBL" id="BAABFR010000017">
    <property type="protein sequence ID" value="GAA4389043.1"/>
    <property type="molecule type" value="Genomic_DNA"/>
</dbReference>
<organism evidence="7 8">
    <name type="scientific">Tsukamurella soli</name>
    <dbReference type="NCBI Taxonomy" id="644556"/>
    <lineage>
        <taxon>Bacteria</taxon>
        <taxon>Bacillati</taxon>
        <taxon>Actinomycetota</taxon>
        <taxon>Actinomycetes</taxon>
        <taxon>Mycobacteriales</taxon>
        <taxon>Tsukamurellaceae</taxon>
        <taxon>Tsukamurella</taxon>
    </lineage>
</organism>
<accession>A0ABP8JDA8</accession>
<comment type="subcellular location">
    <subcellularLocation>
        <location evidence="1">Endomembrane system</location>
        <topology evidence="1">Multi-pass membrane protein</topology>
    </subcellularLocation>
</comment>
<proteinExistence type="predicted"/>
<feature type="transmembrane region" description="Helical" evidence="5">
    <location>
        <begin position="29"/>
        <end position="51"/>
    </location>
</feature>
<protein>
    <recommendedName>
        <fullName evidence="6">DUF202 domain-containing protein</fullName>
    </recommendedName>
</protein>
<feature type="domain" description="DUF202" evidence="6">
    <location>
        <begin position="20"/>
        <end position="85"/>
    </location>
</feature>
<feature type="transmembrane region" description="Helical" evidence="5">
    <location>
        <begin position="100"/>
        <end position="119"/>
    </location>
</feature>
<dbReference type="Proteomes" id="UP001500635">
    <property type="component" value="Unassembled WGS sequence"/>
</dbReference>
<dbReference type="InterPro" id="IPR003807">
    <property type="entry name" value="DUF202"/>
</dbReference>
<dbReference type="Pfam" id="PF02656">
    <property type="entry name" value="DUF202"/>
    <property type="match status" value="1"/>
</dbReference>
<keyword evidence="8" id="KW-1185">Reference proteome</keyword>
<reference evidence="8" key="1">
    <citation type="journal article" date="2019" name="Int. J. Syst. Evol. Microbiol.">
        <title>The Global Catalogue of Microorganisms (GCM) 10K type strain sequencing project: providing services to taxonomists for standard genome sequencing and annotation.</title>
        <authorList>
            <consortium name="The Broad Institute Genomics Platform"/>
            <consortium name="The Broad Institute Genome Sequencing Center for Infectious Disease"/>
            <person name="Wu L."/>
            <person name="Ma J."/>
        </authorList>
    </citation>
    <scope>NUCLEOTIDE SEQUENCE [LARGE SCALE GENOMIC DNA]</scope>
    <source>
        <strain evidence="8">JCM 17688</strain>
    </source>
</reference>
<evidence type="ECO:0000256" key="2">
    <source>
        <dbReference type="ARBA" id="ARBA00022692"/>
    </source>
</evidence>
<comment type="caution">
    <text evidence="7">The sequence shown here is derived from an EMBL/GenBank/DDBJ whole genome shotgun (WGS) entry which is preliminary data.</text>
</comment>
<keyword evidence="2 5" id="KW-0812">Transmembrane</keyword>